<dbReference type="SUPFAM" id="SSF55874">
    <property type="entry name" value="ATPase domain of HSP90 chaperone/DNA topoisomerase II/histidine kinase"/>
    <property type="match status" value="1"/>
</dbReference>
<evidence type="ECO:0000256" key="2">
    <source>
        <dbReference type="ARBA" id="ARBA00001966"/>
    </source>
</evidence>
<dbReference type="GO" id="GO:0016020">
    <property type="term" value="C:membrane"/>
    <property type="evidence" value="ECO:0007669"/>
    <property type="project" value="InterPro"/>
</dbReference>
<comment type="cofactor">
    <cofactor evidence="2">
        <name>[4Fe-4S] cluster</name>
        <dbReference type="ChEBI" id="CHEBI:49883"/>
    </cofactor>
</comment>
<comment type="catalytic activity">
    <reaction evidence="1">
        <text>ATP + protein L-histidine = ADP + protein N-phospho-L-histidine.</text>
        <dbReference type="EC" id="2.7.13.3"/>
    </reaction>
</comment>
<keyword evidence="7" id="KW-0963">Cytoplasm</keyword>
<dbReference type="EMBL" id="MBQD01000011">
    <property type="protein sequence ID" value="OCL36510.1"/>
    <property type="molecule type" value="Genomic_DNA"/>
</dbReference>
<evidence type="ECO:0000256" key="5">
    <source>
        <dbReference type="ARBA" id="ARBA00017322"/>
    </source>
</evidence>
<dbReference type="GO" id="GO:0000155">
    <property type="term" value="F:phosphorelay sensor kinase activity"/>
    <property type="evidence" value="ECO:0007669"/>
    <property type="project" value="InterPro"/>
</dbReference>
<evidence type="ECO:0000256" key="12">
    <source>
        <dbReference type="ARBA" id="ARBA00023012"/>
    </source>
</evidence>
<dbReference type="Pfam" id="PF02518">
    <property type="entry name" value="HATPase_c"/>
    <property type="match status" value="1"/>
</dbReference>
<evidence type="ECO:0000256" key="15">
    <source>
        <dbReference type="ARBA" id="ARBA00030800"/>
    </source>
</evidence>
<evidence type="ECO:0000256" key="9">
    <source>
        <dbReference type="ARBA" id="ARBA00022723"/>
    </source>
</evidence>
<dbReference type="PRINTS" id="PR00344">
    <property type="entry name" value="BCTRLSENSOR"/>
</dbReference>
<gene>
    <name evidence="16" type="ORF">BCR15_01170</name>
</gene>
<comment type="subcellular location">
    <subcellularLocation>
        <location evidence="3">Cytoplasm</location>
    </subcellularLocation>
</comment>
<dbReference type="Pfam" id="PF07730">
    <property type="entry name" value="HisKA_3"/>
    <property type="match status" value="1"/>
</dbReference>
<keyword evidence="13" id="KW-0411">Iron-sulfur</keyword>
<dbReference type="InterPro" id="IPR036890">
    <property type="entry name" value="HATPase_C_sf"/>
</dbReference>
<accession>A0A1C0AQF6</accession>
<dbReference type="InterPro" id="IPR017205">
    <property type="entry name" value="Sig_transdc_His_kinase_ChrS"/>
</dbReference>
<keyword evidence="17" id="KW-1185">Reference proteome</keyword>
<evidence type="ECO:0000256" key="13">
    <source>
        <dbReference type="ARBA" id="ARBA00023014"/>
    </source>
</evidence>
<evidence type="ECO:0000256" key="6">
    <source>
        <dbReference type="ARBA" id="ARBA00022485"/>
    </source>
</evidence>
<dbReference type="GO" id="GO:0005737">
    <property type="term" value="C:cytoplasm"/>
    <property type="evidence" value="ECO:0007669"/>
    <property type="project" value="UniProtKB-SubCell"/>
</dbReference>
<keyword evidence="9" id="KW-0479">Metal-binding</keyword>
<sequence length="395" mass="41458">MTTTTAPRWSAAWWLRLGQAVLFVGLLALATGFALADGVDWPLLIVDSAVLVVFVGGLAAHGRLGATGRAAWVGLLFLGTVWLMWASPDFLWVAFPLWLLAGAVLPLLAALLLTAVTLAVIITVLSMTGGETVGAVLGPLVGALVALGLARGTLLFEHEASEHRRLLAEVLRVQDQTARLQREAGVLAERQRLAHDIHDTLAQGFSSILLLARAAQRETDQAAAVRLLAQIETTAADNLAESRRVVLALAPDEPGAGGLAAPLRRLTGEVADALGARWQVTVDPDLPRLATPVEVALLRGVQGALSNVRTHSRAGHVAVELARAGDEVHLDVVDDGVGFDPARAVVAGPDGGFGLRALRERFTELGGGVDIESEPGAGTAVTLRLPLVRAEERAL</sequence>
<dbReference type="GO" id="GO:0051539">
    <property type="term" value="F:4 iron, 4 sulfur cluster binding"/>
    <property type="evidence" value="ECO:0007669"/>
    <property type="project" value="UniProtKB-KW"/>
</dbReference>
<protein>
    <recommendedName>
        <fullName evidence="5">Oxygen sensor histidine kinase NreB</fullName>
        <ecNumber evidence="4">2.7.13.3</ecNumber>
    </recommendedName>
    <alternativeName>
        <fullName evidence="15">Nitrogen regulation protein B</fullName>
    </alternativeName>
</protein>
<keyword evidence="11" id="KW-0408">Iron</keyword>
<keyword evidence="8" id="KW-0808">Transferase</keyword>
<evidence type="ECO:0000256" key="10">
    <source>
        <dbReference type="ARBA" id="ARBA00022777"/>
    </source>
</evidence>
<dbReference type="PANTHER" id="PTHR24421">
    <property type="entry name" value="NITRATE/NITRITE SENSOR PROTEIN NARX-RELATED"/>
    <property type="match status" value="1"/>
</dbReference>
<evidence type="ECO:0000313" key="17">
    <source>
        <dbReference type="Proteomes" id="UP000093501"/>
    </source>
</evidence>
<evidence type="ECO:0000256" key="4">
    <source>
        <dbReference type="ARBA" id="ARBA00012438"/>
    </source>
</evidence>
<proteinExistence type="predicted"/>
<dbReference type="InterPro" id="IPR005467">
    <property type="entry name" value="His_kinase_dom"/>
</dbReference>
<dbReference type="Gene3D" id="1.20.5.1930">
    <property type="match status" value="1"/>
</dbReference>
<evidence type="ECO:0000256" key="14">
    <source>
        <dbReference type="ARBA" id="ARBA00024827"/>
    </source>
</evidence>
<dbReference type="InterPro" id="IPR004358">
    <property type="entry name" value="Sig_transdc_His_kin-like_C"/>
</dbReference>
<keyword evidence="6" id="KW-0004">4Fe-4S</keyword>
<comment type="function">
    <text evidence="14">Member of the two-component regulatory system NreB/NreC involved in the control of dissimilatory nitrate/nitrite reduction in response to oxygen. NreB functions as a direct oxygen sensor histidine kinase which is autophosphorylated, in the absence of oxygen, probably at the conserved histidine residue, and transfers its phosphate group probably to a conserved aspartate residue of NreC. NreB/NreC activates the expression of the nitrate (narGHJI) and nitrite (nir) reductase operons, as well as the putative nitrate transporter gene narT.</text>
</comment>
<dbReference type="InterPro" id="IPR003594">
    <property type="entry name" value="HATPase_dom"/>
</dbReference>
<dbReference type="Proteomes" id="UP000093501">
    <property type="component" value="Unassembled WGS sequence"/>
</dbReference>
<dbReference type="PIRSF" id="PIRSF037434">
    <property type="entry name" value="STHK_ChrS"/>
    <property type="match status" value="1"/>
</dbReference>
<dbReference type="PROSITE" id="PS50109">
    <property type="entry name" value="HIS_KIN"/>
    <property type="match status" value="1"/>
</dbReference>
<reference evidence="17" key="1">
    <citation type="submission" date="2016-07" db="EMBL/GenBank/DDBJ databases">
        <authorList>
            <person name="Florea S."/>
            <person name="Webb J.S."/>
            <person name="Jaromczyk J."/>
            <person name="Schardl C.L."/>
        </authorList>
    </citation>
    <scope>NUCLEOTIDE SEQUENCE [LARGE SCALE GENOMIC DNA]</scope>
    <source>
        <strain evidence="17">IPBSL-7</strain>
    </source>
</reference>
<name>A0A1C0AQF6_9ACTN</name>
<evidence type="ECO:0000256" key="11">
    <source>
        <dbReference type="ARBA" id="ARBA00023004"/>
    </source>
</evidence>
<evidence type="ECO:0000256" key="8">
    <source>
        <dbReference type="ARBA" id="ARBA00022679"/>
    </source>
</evidence>
<evidence type="ECO:0000256" key="1">
    <source>
        <dbReference type="ARBA" id="ARBA00000085"/>
    </source>
</evidence>
<dbReference type="Gene3D" id="3.30.565.10">
    <property type="entry name" value="Histidine kinase-like ATPase, C-terminal domain"/>
    <property type="match status" value="1"/>
</dbReference>
<dbReference type="RefSeq" id="WP_068750821.1">
    <property type="nucleotide sequence ID" value="NZ_LR214441.1"/>
</dbReference>
<keyword evidence="10" id="KW-0418">Kinase</keyword>
<dbReference type="InterPro" id="IPR011712">
    <property type="entry name" value="Sig_transdc_His_kin_sub3_dim/P"/>
</dbReference>
<dbReference type="GO" id="GO:0046983">
    <property type="term" value="F:protein dimerization activity"/>
    <property type="evidence" value="ECO:0007669"/>
    <property type="project" value="InterPro"/>
</dbReference>
<dbReference type="EC" id="2.7.13.3" evidence="4"/>
<organism evidence="16 17">
    <name type="scientific">Tessaracoccus lapidicaptus</name>
    <dbReference type="NCBI Taxonomy" id="1427523"/>
    <lineage>
        <taxon>Bacteria</taxon>
        <taxon>Bacillati</taxon>
        <taxon>Actinomycetota</taxon>
        <taxon>Actinomycetes</taxon>
        <taxon>Propionibacteriales</taxon>
        <taxon>Propionibacteriaceae</taxon>
        <taxon>Tessaracoccus</taxon>
    </lineage>
</organism>
<dbReference type="GO" id="GO:0046872">
    <property type="term" value="F:metal ion binding"/>
    <property type="evidence" value="ECO:0007669"/>
    <property type="project" value="UniProtKB-KW"/>
</dbReference>
<dbReference type="CDD" id="cd16917">
    <property type="entry name" value="HATPase_UhpB-NarQ-NarX-like"/>
    <property type="match status" value="1"/>
</dbReference>
<keyword evidence="12" id="KW-0902">Two-component regulatory system</keyword>
<dbReference type="InterPro" id="IPR050482">
    <property type="entry name" value="Sensor_HK_TwoCompSys"/>
</dbReference>
<dbReference type="PANTHER" id="PTHR24421:SF62">
    <property type="entry name" value="SENSORY TRANSDUCTION HISTIDINE KINASE"/>
    <property type="match status" value="1"/>
</dbReference>
<evidence type="ECO:0000256" key="3">
    <source>
        <dbReference type="ARBA" id="ARBA00004496"/>
    </source>
</evidence>
<dbReference type="AlphaFoldDB" id="A0A1C0AQF6"/>
<comment type="caution">
    <text evidence="16">The sequence shown here is derived from an EMBL/GenBank/DDBJ whole genome shotgun (WGS) entry which is preliminary data.</text>
</comment>
<evidence type="ECO:0000313" key="16">
    <source>
        <dbReference type="EMBL" id="OCL36510.1"/>
    </source>
</evidence>
<evidence type="ECO:0000256" key="7">
    <source>
        <dbReference type="ARBA" id="ARBA00022490"/>
    </source>
</evidence>